<comment type="caution">
    <text evidence="2">The sequence shown here is derived from an EMBL/GenBank/DDBJ whole genome shotgun (WGS) entry which is preliminary data.</text>
</comment>
<proteinExistence type="predicted"/>
<name>A0ABD3SS59_9STRA</name>
<dbReference type="Gene3D" id="3.40.50.1240">
    <property type="entry name" value="Phosphoglycerate mutase-like"/>
    <property type="match status" value="1"/>
</dbReference>
<dbReference type="Proteomes" id="UP001530377">
    <property type="component" value="Unassembled WGS sequence"/>
</dbReference>
<evidence type="ECO:0000313" key="2">
    <source>
        <dbReference type="EMBL" id="KAL3827450.1"/>
    </source>
</evidence>
<dbReference type="InterPro" id="IPR029033">
    <property type="entry name" value="His_PPase_superfam"/>
</dbReference>
<gene>
    <name evidence="2" type="ORF">ACHAXA_003184</name>
</gene>
<feature type="compositionally biased region" description="Acidic residues" evidence="1">
    <location>
        <begin position="1"/>
        <end position="15"/>
    </location>
</feature>
<keyword evidence="3" id="KW-1185">Reference proteome</keyword>
<feature type="region of interest" description="Disordered" evidence="1">
    <location>
        <begin position="1"/>
        <end position="27"/>
    </location>
</feature>
<reference evidence="2 3" key="1">
    <citation type="submission" date="2024-10" db="EMBL/GenBank/DDBJ databases">
        <title>Updated reference genomes for cyclostephanoid diatoms.</title>
        <authorList>
            <person name="Roberts W.R."/>
            <person name="Alverson A.J."/>
        </authorList>
    </citation>
    <scope>NUCLEOTIDE SEQUENCE [LARGE SCALE GENOMIC DNA]</scope>
    <source>
        <strain evidence="2 3">AJA228-03</strain>
    </source>
</reference>
<sequence>MVGDDSVYDDDDDDLSSSSNSSNNRRLRRVRIQVRDKDIDTLNPFDKHPRMMHHLVRSVIATERFQRIDGSAKALADELCERLPGLRGAPQSFGGTPSGVNWIHANDHFVCRRAHSIPLAEDFSDDGRYVTPWDESEREVAEAALRELAVPVSSHLAWRFREWYRCPRLLSAVAGPPFREIYNGMVDAASNIGPGDRGPFVLYSCHDGEDALCFNEAFFVRLQNNLKLQSLHYLVTLLALLYALGTDFLASGEDCGGANMQGEGGGQAHYSGMTLGKVKRGARRLSWRWWPPYSSTIAFELVRLNVPGMDDQHVIRVILNGETLRLIPRMSIDDEFLLNEQSSSSREVFGEMTADGKCKMMRLSDFDRIISVLEEVYDRGLLSKIDHGSIGSIGVDGG</sequence>
<dbReference type="SUPFAM" id="SSF53254">
    <property type="entry name" value="Phosphoglycerate mutase-like"/>
    <property type="match status" value="1"/>
</dbReference>
<evidence type="ECO:0000256" key="1">
    <source>
        <dbReference type="SAM" id="MobiDB-lite"/>
    </source>
</evidence>
<accession>A0ABD3SS59</accession>
<protein>
    <submittedName>
        <fullName evidence="2">Uncharacterized protein</fullName>
    </submittedName>
</protein>
<dbReference type="AlphaFoldDB" id="A0ABD3SS59"/>
<evidence type="ECO:0000313" key="3">
    <source>
        <dbReference type="Proteomes" id="UP001530377"/>
    </source>
</evidence>
<organism evidence="2 3">
    <name type="scientific">Cyclostephanos tholiformis</name>
    <dbReference type="NCBI Taxonomy" id="382380"/>
    <lineage>
        <taxon>Eukaryota</taxon>
        <taxon>Sar</taxon>
        <taxon>Stramenopiles</taxon>
        <taxon>Ochrophyta</taxon>
        <taxon>Bacillariophyta</taxon>
        <taxon>Coscinodiscophyceae</taxon>
        <taxon>Thalassiosirophycidae</taxon>
        <taxon>Stephanodiscales</taxon>
        <taxon>Stephanodiscaceae</taxon>
        <taxon>Cyclostephanos</taxon>
    </lineage>
</organism>
<dbReference type="EMBL" id="JALLPB020000004">
    <property type="protein sequence ID" value="KAL3827450.1"/>
    <property type="molecule type" value="Genomic_DNA"/>
</dbReference>